<evidence type="ECO:0000256" key="2">
    <source>
        <dbReference type="ARBA" id="ARBA00022448"/>
    </source>
</evidence>
<name>A0A0X3PD79_SCHSO</name>
<dbReference type="PROSITE" id="PS00754">
    <property type="entry name" value="NA_NEUROTRAN_SYMP_2"/>
    <property type="match status" value="1"/>
</dbReference>
<evidence type="ECO:0000256" key="5">
    <source>
        <dbReference type="ARBA" id="ARBA00023136"/>
    </source>
</evidence>
<gene>
    <name evidence="11" type="primary">S6A13</name>
    <name evidence="11" type="ORF">TR93216</name>
</gene>
<dbReference type="EMBL" id="GEEE01015358">
    <property type="protein sequence ID" value="JAP47867.1"/>
    <property type="molecule type" value="Transcribed_RNA"/>
</dbReference>
<dbReference type="AlphaFoldDB" id="A0A0X3PD79"/>
<dbReference type="GO" id="GO:0046872">
    <property type="term" value="F:metal ion binding"/>
    <property type="evidence" value="ECO:0007669"/>
    <property type="project" value="UniProtKB-KW"/>
</dbReference>
<feature type="binding site" evidence="6">
    <location>
        <position position="412"/>
    </location>
    <ligand>
        <name>Na(+)</name>
        <dbReference type="ChEBI" id="CHEBI:29101"/>
        <label>1</label>
    </ligand>
</feature>
<feature type="binding site" evidence="6">
    <location>
        <position position="72"/>
    </location>
    <ligand>
        <name>Na(+)</name>
        <dbReference type="ChEBI" id="CHEBI:29101"/>
        <label>1</label>
    </ligand>
</feature>
<keyword evidence="4 10" id="KW-1133">Transmembrane helix</keyword>
<feature type="binding site" evidence="6">
    <location>
        <position position="347"/>
    </location>
    <ligand>
        <name>Na(+)</name>
        <dbReference type="ChEBI" id="CHEBI:29101"/>
        <label>1</label>
    </ligand>
</feature>
<feature type="transmembrane region" description="Helical" evidence="10">
    <location>
        <begin position="138"/>
        <end position="165"/>
    </location>
</feature>
<dbReference type="PROSITE" id="PS00610">
    <property type="entry name" value="NA_NEUROTRAN_SYMP_1"/>
    <property type="match status" value="1"/>
</dbReference>
<dbReference type="SUPFAM" id="SSF161070">
    <property type="entry name" value="SNF-like"/>
    <property type="match status" value="1"/>
</dbReference>
<feature type="transmembrane region" description="Helical" evidence="10">
    <location>
        <begin position="96"/>
        <end position="117"/>
    </location>
</feature>
<comment type="similarity">
    <text evidence="8">Belongs to the sodium:neurotransmitter symporter (SNF) (TC 2.A.22) family.</text>
</comment>
<dbReference type="Pfam" id="PF00209">
    <property type="entry name" value="SNF"/>
    <property type="match status" value="1"/>
</dbReference>
<dbReference type="GO" id="GO:0005886">
    <property type="term" value="C:plasma membrane"/>
    <property type="evidence" value="ECO:0007669"/>
    <property type="project" value="TreeGrafter"/>
</dbReference>
<dbReference type="GO" id="GO:0035725">
    <property type="term" value="P:sodium ion transmembrane transport"/>
    <property type="evidence" value="ECO:0007669"/>
    <property type="project" value="TreeGrafter"/>
</dbReference>
<evidence type="ECO:0000256" key="3">
    <source>
        <dbReference type="ARBA" id="ARBA00022692"/>
    </source>
</evidence>
<dbReference type="PROSITE" id="PS50267">
    <property type="entry name" value="NA_NEUROTRAN_SYMP_3"/>
    <property type="match status" value="1"/>
</dbReference>
<evidence type="ECO:0000256" key="4">
    <source>
        <dbReference type="ARBA" id="ARBA00022989"/>
    </source>
</evidence>
<evidence type="ECO:0000313" key="11">
    <source>
        <dbReference type="EMBL" id="JAP47867.1"/>
    </source>
</evidence>
<proteinExistence type="inferred from homology"/>
<keyword evidence="6" id="KW-0479">Metal-binding</keyword>
<dbReference type="GO" id="GO:0006865">
    <property type="term" value="P:amino acid transport"/>
    <property type="evidence" value="ECO:0007669"/>
    <property type="project" value="TreeGrafter"/>
</dbReference>
<dbReference type="InterPro" id="IPR000175">
    <property type="entry name" value="Na/ntran_symport"/>
</dbReference>
<feature type="transmembrane region" description="Helical" evidence="10">
    <location>
        <begin position="312"/>
        <end position="329"/>
    </location>
</feature>
<dbReference type="PRINTS" id="PR00176">
    <property type="entry name" value="NANEUSMPORT"/>
</dbReference>
<reference evidence="11" key="1">
    <citation type="submission" date="2016-01" db="EMBL/GenBank/DDBJ databases">
        <title>Reference transcriptome for the parasite Schistocephalus solidus: insights into the molecular evolution of parasitism.</title>
        <authorList>
            <person name="Hebert F.O."/>
            <person name="Grambauer S."/>
            <person name="Barber I."/>
            <person name="Landry C.R."/>
            <person name="Aubin-Horth N."/>
        </authorList>
    </citation>
    <scope>NUCLEOTIDE SEQUENCE</scope>
</reference>
<organism evidence="11">
    <name type="scientific">Schistocephalus solidus</name>
    <name type="common">Tapeworm</name>
    <dbReference type="NCBI Taxonomy" id="70667"/>
    <lineage>
        <taxon>Eukaryota</taxon>
        <taxon>Metazoa</taxon>
        <taxon>Spiralia</taxon>
        <taxon>Lophotrochozoa</taxon>
        <taxon>Platyhelminthes</taxon>
        <taxon>Cestoda</taxon>
        <taxon>Eucestoda</taxon>
        <taxon>Diphyllobothriidea</taxon>
        <taxon>Diphyllobothriidae</taxon>
        <taxon>Schistocephalus</taxon>
    </lineage>
</organism>
<feature type="compositionally biased region" description="Basic and acidic residues" evidence="9">
    <location>
        <begin position="45"/>
        <end position="54"/>
    </location>
</feature>
<feature type="transmembrane region" description="Helical" evidence="10">
    <location>
        <begin position="66"/>
        <end position="84"/>
    </location>
</feature>
<feature type="transmembrane region" description="Helical" evidence="10">
    <location>
        <begin position="515"/>
        <end position="538"/>
    </location>
</feature>
<keyword evidence="6" id="KW-0915">Sodium</keyword>
<dbReference type="NCBIfam" id="NF037979">
    <property type="entry name" value="Na_transp"/>
    <property type="match status" value="1"/>
</dbReference>
<feature type="transmembrane region" description="Helical" evidence="10">
    <location>
        <begin position="444"/>
        <end position="462"/>
    </location>
</feature>
<dbReference type="GO" id="GO:0015293">
    <property type="term" value="F:symporter activity"/>
    <property type="evidence" value="ECO:0007669"/>
    <property type="project" value="UniProtKB-KW"/>
</dbReference>
<feature type="binding site" evidence="6">
    <location>
        <position position="416"/>
    </location>
    <ligand>
        <name>Na(+)</name>
        <dbReference type="ChEBI" id="CHEBI:29101"/>
        <label>1</label>
    </ligand>
</feature>
<evidence type="ECO:0000256" key="8">
    <source>
        <dbReference type="RuleBase" id="RU003732"/>
    </source>
</evidence>
<keyword evidence="7" id="KW-1015">Disulfide bond</keyword>
<keyword evidence="3 8" id="KW-0812">Transmembrane</keyword>
<feature type="binding site" evidence="6">
    <location>
        <position position="315"/>
    </location>
    <ligand>
        <name>Na(+)</name>
        <dbReference type="ChEBI" id="CHEBI:29101"/>
        <label>1</label>
    </ligand>
</feature>
<evidence type="ECO:0000256" key="6">
    <source>
        <dbReference type="PIRSR" id="PIRSR600175-1"/>
    </source>
</evidence>
<feature type="transmembrane region" description="Helical" evidence="10">
    <location>
        <begin position="265"/>
        <end position="292"/>
    </location>
</feature>
<feature type="transmembrane region" description="Helical" evidence="10">
    <location>
        <begin position="558"/>
        <end position="581"/>
    </location>
</feature>
<keyword evidence="2 8" id="KW-0813">Transport</keyword>
<evidence type="ECO:0000256" key="9">
    <source>
        <dbReference type="SAM" id="MobiDB-lite"/>
    </source>
</evidence>
<protein>
    <recommendedName>
        <fullName evidence="8">Transporter</fullName>
    </recommendedName>
</protein>
<dbReference type="PANTHER" id="PTHR11616">
    <property type="entry name" value="SODIUM/CHLORIDE DEPENDENT TRANSPORTER"/>
    <property type="match status" value="1"/>
</dbReference>
<feature type="transmembrane region" description="Helical" evidence="10">
    <location>
        <begin position="474"/>
        <end position="495"/>
    </location>
</feature>
<dbReference type="PANTHER" id="PTHR11616:SF309">
    <property type="entry name" value="TRANSPORTER"/>
    <property type="match status" value="1"/>
</dbReference>
<feature type="transmembrane region" description="Helical" evidence="10">
    <location>
        <begin position="232"/>
        <end position="253"/>
    </location>
</feature>
<feature type="transmembrane region" description="Helical" evidence="10">
    <location>
        <begin position="341"/>
        <end position="365"/>
    </location>
</feature>
<feature type="disulfide bond" evidence="7">
    <location>
        <begin position="177"/>
        <end position="186"/>
    </location>
</feature>
<accession>A0A0X3PD79</accession>
<dbReference type="InterPro" id="IPR037272">
    <property type="entry name" value="SNS_sf"/>
</dbReference>
<evidence type="ECO:0000256" key="10">
    <source>
        <dbReference type="SAM" id="Phobius"/>
    </source>
</evidence>
<feature type="region of interest" description="Disordered" evidence="9">
    <location>
        <begin position="1"/>
        <end position="54"/>
    </location>
</feature>
<evidence type="ECO:0000256" key="1">
    <source>
        <dbReference type="ARBA" id="ARBA00004141"/>
    </source>
</evidence>
<feature type="compositionally biased region" description="Polar residues" evidence="9">
    <location>
        <begin position="8"/>
        <end position="44"/>
    </location>
</feature>
<sequence>MTGKADSLNDTQPSLQNDWQSSSGLIADNASQKTDPSEENTPTSDDSKKEESNLTKREQWNKKIDFLIACTGYSIGLGNVWRFPYLCYKNGGGAFLLPYFISVFVVGIPMFLLEVSVGQLMSRGGIEAWNICPLLKGIGYSSIIIAFLINMYYNIVMAWTLFYLFASFTVTLPWSTCGGVWNTPNCDENITNTMKNYTSNYSTRATDPVIEYWERRVLGLSESIDDLGSLRWDLSLCLLLAWLIIFLCIFRGLKATSQVTYFTALSPYVLLIILFGRAVSLPGATTGLAYFISPNWTQLTSYMVWSDAGTQIFFSYAISIGSLPALGSFNDFHHNSFRDCCLFACVNTLASMLSGCVIFATLGYMSHETGVSIHAVADSGPGLAFVAYPKALSTLPISPLWSTLFFVMLFLLGLDSQFVSVEGFVTAFTDIFPHLLNNLRNRQIFMIISCLLSFFIGLPMVTNGGMYIFQMFDFYIGSRIILVVAIFECIAVGYVYGAKKYADHLRLMFGYGLKLFIIVFWCLLSPAFSLILLILSIIGFQSLTYKRQSTGEVYQYPTWTIVCGWSLASCCVVMIPLLAIWKILKAKGSFFERVKSLTKPHFSQEVSIRLEATKSSMDVESEYSI</sequence>
<comment type="subcellular location">
    <subcellularLocation>
        <location evidence="1">Membrane</location>
        <topology evidence="1">Multi-pass membrane protein</topology>
    </subcellularLocation>
</comment>
<feature type="binding site" evidence="6">
    <location>
        <position position="79"/>
    </location>
    <ligand>
        <name>Na(+)</name>
        <dbReference type="ChEBI" id="CHEBI:29101"/>
        <label>1</label>
    </ligand>
</feature>
<evidence type="ECO:0000256" key="7">
    <source>
        <dbReference type="PIRSR" id="PIRSR600175-2"/>
    </source>
</evidence>
<keyword evidence="5 10" id="KW-0472">Membrane</keyword>
<feature type="binding site" evidence="6">
    <location>
        <position position="415"/>
    </location>
    <ligand>
        <name>Na(+)</name>
        <dbReference type="ChEBI" id="CHEBI:29101"/>
        <label>1</label>
    </ligand>
</feature>
<keyword evidence="8" id="KW-0769">Symport</keyword>